<comment type="subcellular location">
    <subcellularLocation>
        <location evidence="2">Nucleus</location>
    </subcellularLocation>
</comment>
<dbReference type="InParanoid" id="C1EFK8"/>
<dbReference type="InterPro" id="IPR020095">
    <property type="entry name" value="PsdUridine_synth_TruA_C"/>
</dbReference>
<keyword evidence="13" id="KW-1185">Reference proteome</keyword>
<dbReference type="GO" id="GO:0005634">
    <property type="term" value="C:nucleus"/>
    <property type="evidence" value="ECO:0007669"/>
    <property type="project" value="UniProtKB-SubCell"/>
</dbReference>
<comment type="similarity">
    <text evidence="3">Belongs to the tRNA pseudouridine synthase TruA family.</text>
</comment>
<evidence type="ECO:0000313" key="12">
    <source>
        <dbReference type="EMBL" id="ACO66872.1"/>
    </source>
</evidence>
<dbReference type="OMA" id="FLCECIY"/>
<dbReference type="Gene3D" id="3.30.70.660">
    <property type="entry name" value="Pseudouridine synthase I, catalytic domain, C-terminal subdomain"/>
    <property type="match status" value="2"/>
</dbReference>
<evidence type="ECO:0000256" key="10">
    <source>
        <dbReference type="PIRSR" id="PIRSR641708-2"/>
    </source>
</evidence>
<evidence type="ECO:0000256" key="3">
    <source>
        <dbReference type="ARBA" id="ARBA00009375"/>
    </source>
</evidence>
<dbReference type="EMBL" id="CP001331">
    <property type="protein sequence ID" value="ACO66872.1"/>
    <property type="molecule type" value="Genomic_DNA"/>
</dbReference>
<keyword evidence="4" id="KW-0507">mRNA processing</keyword>
<feature type="active site" description="Nucleophile" evidence="9">
    <location>
        <position position="64"/>
    </location>
</feature>
<dbReference type="GO" id="GO:0009982">
    <property type="term" value="F:pseudouridine synthase activity"/>
    <property type="evidence" value="ECO:0007669"/>
    <property type="project" value="InterPro"/>
</dbReference>
<sequence length="294" mass="33151">RGKKRKIAAFLAYVGKGYQGFQRNPGARTIEDELERAIVAAGGISADNAGDFTKVQWTRAARTDKGVSAVGQCIALRMVLDPPGVLERINAALPEGFKIFGYKRVTGGFNAKTMCDRRRYEYVIPTCAFDPRRCLPRREDDKEAKAFVFDEELRARVNKILGNYCGTHNFHNYTVRVDPNDAAAMRYIISFECGEPFVIDGVEFVRTTVVGQSFMLHQIRKLIGTMLCVVRGYLAEEDQIFALKTKESCSHEPLALDEYADDVEAFKKSHIYPHMASTEKEEGTMEAWVRMLPL</sequence>
<dbReference type="FunCoup" id="C1EFK8">
    <property type="interactions" value="1838"/>
</dbReference>
<evidence type="ECO:0000256" key="8">
    <source>
        <dbReference type="ARBA" id="ARBA00036943"/>
    </source>
</evidence>
<dbReference type="Pfam" id="PF01416">
    <property type="entry name" value="PseudoU_synth_1"/>
    <property type="match status" value="1"/>
</dbReference>
<dbReference type="eggNOG" id="KOG2553">
    <property type="taxonomic scope" value="Eukaryota"/>
</dbReference>
<dbReference type="SUPFAM" id="SSF55120">
    <property type="entry name" value="Pseudouridine synthase"/>
    <property type="match status" value="1"/>
</dbReference>
<dbReference type="InterPro" id="IPR001406">
    <property type="entry name" value="PsdUridine_synth_TruA"/>
</dbReference>
<protein>
    <recommendedName>
        <fullName evidence="11">Pseudouridine synthase I TruA alpha/beta domain-containing protein</fullName>
    </recommendedName>
</protein>
<dbReference type="GeneID" id="8248776"/>
<feature type="binding site" evidence="10">
    <location>
        <position position="120"/>
    </location>
    <ligand>
        <name>substrate</name>
    </ligand>
</feature>
<dbReference type="FunFam" id="3.30.70.580:FF:000002">
    <property type="entry name" value="tRNA pseudouridine synthase"/>
    <property type="match status" value="1"/>
</dbReference>
<evidence type="ECO:0000256" key="9">
    <source>
        <dbReference type="PIRSR" id="PIRSR641708-1"/>
    </source>
</evidence>
<feature type="domain" description="Pseudouridine synthase I TruA alpha/beta" evidence="11">
    <location>
        <begin position="163"/>
        <end position="249"/>
    </location>
</feature>
<dbReference type="AlphaFoldDB" id="C1EFK8"/>
<dbReference type="InterPro" id="IPR020094">
    <property type="entry name" value="TruA/RsuA/RluB/E/F_N"/>
</dbReference>
<evidence type="ECO:0000313" key="13">
    <source>
        <dbReference type="Proteomes" id="UP000002009"/>
    </source>
</evidence>
<evidence type="ECO:0000256" key="7">
    <source>
        <dbReference type="ARBA" id="ARBA00023242"/>
    </source>
</evidence>
<keyword evidence="7" id="KW-0539">Nucleus</keyword>
<keyword evidence="5" id="KW-0819">tRNA processing</keyword>
<dbReference type="NCBIfam" id="TIGR00071">
    <property type="entry name" value="hisT_truA"/>
    <property type="match status" value="1"/>
</dbReference>
<evidence type="ECO:0000259" key="11">
    <source>
        <dbReference type="Pfam" id="PF01416"/>
    </source>
</evidence>
<dbReference type="GO" id="GO:0031119">
    <property type="term" value="P:tRNA pseudouridine synthesis"/>
    <property type="evidence" value="ECO:0007669"/>
    <property type="project" value="InterPro"/>
</dbReference>
<proteinExistence type="inferred from homology"/>
<evidence type="ECO:0000256" key="1">
    <source>
        <dbReference type="ARBA" id="ARBA00001166"/>
    </source>
</evidence>
<comment type="catalytic activity">
    <reaction evidence="8">
        <text>a uridine in tRNA = a pseudouridine in tRNA</text>
        <dbReference type="Rhea" id="RHEA:54572"/>
        <dbReference type="Rhea" id="RHEA-COMP:13339"/>
        <dbReference type="Rhea" id="RHEA-COMP:13934"/>
        <dbReference type="ChEBI" id="CHEBI:65314"/>
        <dbReference type="ChEBI" id="CHEBI:65315"/>
    </reaction>
</comment>
<dbReference type="InterPro" id="IPR041708">
    <property type="entry name" value="PUS1/PUS2-like"/>
</dbReference>
<dbReference type="CDD" id="cd02568">
    <property type="entry name" value="PseudoU_synth_PUS1_PUS2"/>
    <property type="match status" value="1"/>
</dbReference>
<dbReference type="Gene3D" id="3.30.70.580">
    <property type="entry name" value="Pseudouridine synthase I, catalytic domain, N-terminal subdomain"/>
    <property type="match status" value="1"/>
</dbReference>
<keyword evidence="6" id="KW-0413">Isomerase</keyword>
<evidence type="ECO:0000256" key="4">
    <source>
        <dbReference type="ARBA" id="ARBA00022664"/>
    </source>
</evidence>
<evidence type="ECO:0000256" key="2">
    <source>
        <dbReference type="ARBA" id="ARBA00004123"/>
    </source>
</evidence>
<dbReference type="FunFam" id="3.30.70.660:FF:000002">
    <property type="entry name" value="tRNA pseudouridine synthase"/>
    <property type="match status" value="1"/>
</dbReference>
<organism evidence="12 13">
    <name type="scientific">Micromonas commoda (strain RCC299 / NOUM17 / CCMP2709)</name>
    <name type="common">Picoplanktonic green alga</name>
    <dbReference type="NCBI Taxonomy" id="296587"/>
    <lineage>
        <taxon>Eukaryota</taxon>
        <taxon>Viridiplantae</taxon>
        <taxon>Chlorophyta</taxon>
        <taxon>Mamiellophyceae</taxon>
        <taxon>Mamiellales</taxon>
        <taxon>Mamiellaceae</taxon>
        <taxon>Micromonas</taxon>
    </lineage>
</organism>
<dbReference type="STRING" id="296587.C1EFK8"/>
<gene>
    <name evidence="12" type="ORF">MICPUN_69585</name>
</gene>
<dbReference type="RefSeq" id="XP_002505614.1">
    <property type="nucleotide sequence ID" value="XM_002505568.1"/>
</dbReference>
<dbReference type="Proteomes" id="UP000002009">
    <property type="component" value="Chromosome 13"/>
</dbReference>
<feature type="non-terminal residue" evidence="12">
    <location>
        <position position="1"/>
    </location>
</feature>
<dbReference type="OrthoDB" id="10256309at2759"/>
<evidence type="ECO:0000256" key="6">
    <source>
        <dbReference type="ARBA" id="ARBA00023235"/>
    </source>
</evidence>
<dbReference type="InterPro" id="IPR020097">
    <property type="entry name" value="PsdUridine_synth_TruA_a/b_dom"/>
</dbReference>
<accession>C1EFK8</accession>
<reference evidence="12 13" key="1">
    <citation type="journal article" date="2009" name="Science">
        <title>Green evolution and dynamic adaptations revealed by genomes of the marine picoeukaryotes Micromonas.</title>
        <authorList>
            <person name="Worden A.Z."/>
            <person name="Lee J.H."/>
            <person name="Mock T."/>
            <person name="Rouze P."/>
            <person name="Simmons M.P."/>
            <person name="Aerts A.L."/>
            <person name="Allen A.E."/>
            <person name="Cuvelier M.L."/>
            <person name="Derelle E."/>
            <person name="Everett M.V."/>
            <person name="Foulon E."/>
            <person name="Grimwood J."/>
            <person name="Gundlach H."/>
            <person name="Henrissat B."/>
            <person name="Napoli C."/>
            <person name="McDonald S.M."/>
            <person name="Parker M.S."/>
            <person name="Rombauts S."/>
            <person name="Salamov A."/>
            <person name="Von Dassow P."/>
            <person name="Badger J.H."/>
            <person name="Coutinho P.M."/>
            <person name="Demir E."/>
            <person name="Dubchak I."/>
            <person name="Gentemann C."/>
            <person name="Eikrem W."/>
            <person name="Gready J.E."/>
            <person name="John U."/>
            <person name="Lanier W."/>
            <person name="Lindquist E.A."/>
            <person name="Lucas S."/>
            <person name="Mayer K.F."/>
            <person name="Moreau H."/>
            <person name="Not F."/>
            <person name="Otillar R."/>
            <person name="Panaud O."/>
            <person name="Pangilinan J."/>
            <person name="Paulsen I."/>
            <person name="Piegu B."/>
            <person name="Poliakov A."/>
            <person name="Robbens S."/>
            <person name="Schmutz J."/>
            <person name="Toulza E."/>
            <person name="Wyss T."/>
            <person name="Zelensky A."/>
            <person name="Zhou K."/>
            <person name="Armbrust E.V."/>
            <person name="Bhattacharya D."/>
            <person name="Goodenough U.W."/>
            <person name="Van de Peer Y."/>
            <person name="Grigoriev I.V."/>
        </authorList>
    </citation>
    <scope>NUCLEOTIDE SEQUENCE [LARGE SCALE GENOMIC DNA]</scope>
    <source>
        <strain evidence="13">RCC299 / NOUM17</strain>
    </source>
</reference>
<feature type="non-terminal residue" evidence="12">
    <location>
        <position position="294"/>
    </location>
</feature>
<dbReference type="InterPro" id="IPR020103">
    <property type="entry name" value="PsdUridine_synth_cat_dom_sf"/>
</dbReference>
<name>C1EFK8_MICCC</name>
<dbReference type="GO" id="GO:0006397">
    <property type="term" value="P:mRNA processing"/>
    <property type="evidence" value="ECO:0007669"/>
    <property type="project" value="UniProtKB-KW"/>
</dbReference>
<evidence type="ECO:0000256" key="5">
    <source>
        <dbReference type="ARBA" id="ARBA00022694"/>
    </source>
</evidence>
<dbReference type="PANTHER" id="PTHR11142">
    <property type="entry name" value="PSEUDOURIDYLATE SYNTHASE"/>
    <property type="match status" value="1"/>
</dbReference>
<dbReference type="KEGG" id="mis:MICPUN_69585"/>
<dbReference type="GO" id="GO:0003723">
    <property type="term" value="F:RNA binding"/>
    <property type="evidence" value="ECO:0007669"/>
    <property type="project" value="InterPro"/>
</dbReference>
<dbReference type="PANTHER" id="PTHR11142:SF4">
    <property type="entry name" value="PSEUDOURIDYLATE SYNTHASE 1 HOMOLOG"/>
    <property type="match status" value="1"/>
</dbReference>
<dbReference type="GO" id="GO:1990481">
    <property type="term" value="P:mRNA pseudouridine synthesis"/>
    <property type="evidence" value="ECO:0007669"/>
    <property type="project" value="TreeGrafter"/>
</dbReference>
<comment type="catalytic activity">
    <reaction evidence="1">
        <text>a uridine in mRNA = a pseudouridine in mRNA</text>
        <dbReference type="Rhea" id="RHEA:56644"/>
        <dbReference type="Rhea" id="RHEA-COMP:14658"/>
        <dbReference type="Rhea" id="RHEA-COMP:14659"/>
        <dbReference type="ChEBI" id="CHEBI:65314"/>
        <dbReference type="ChEBI" id="CHEBI:65315"/>
    </reaction>
</comment>